<sequence>MSSQVAAPTPAQPRRKITLGDYLKRKAEKQTTIAAANSSTAAVTGVPVKIQPGAADVVGILAGTKHTLDAEEESPSKRSRLSPGDVSDVLPSSVNRPAAPHGDVHMRDVEGAVSTVDFPAATHNPLAPGVTPDVEPPSTKILGVAAPSEHPLPAVAPAAAAAATAVATSSDAHPRSVKAVEVVSATKEPHKYRTHVPAWAQKESGYSYDPFTDYEHPKPVKVADPKRVPPWGCGLQQREEQKMEASRAQHKPIELKKPRTAPPPPSTESERTERVTRFQYADTYNALRQEELLDEIRLRGRWCTSVRRGDLISKLIEDDVMFMGKKHAARKNETASPSPPPPSPMLPTPQSTPPPMLPTPQSTPPPHPPPVPSPSPPQMPPKAEMDLAAVAEHIITSKSSKPAKALPTPSPPHPTKGSKPTGIKKPASAAKEKVARKAKLQKALASSPEATIKASHSDTEEDEYVPPASKSAKTAARRSDKRVVKKAPKPQQRKNGKTSKKSEEKGFFDEGDFIEDDGYALKATTKSKGLSRFVKGL</sequence>
<gene>
    <name evidence="2" type="ORF">K491DRAFT_754094</name>
</gene>
<evidence type="ECO:0000256" key="1">
    <source>
        <dbReference type="SAM" id="MobiDB-lite"/>
    </source>
</evidence>
<feature type="region of interest" description="Disordered" evidence="1">
    <location>
        <begin position="238"/>
        <end position="275"/>
    </location>
</feature>
<keyword evidence="3" id="KW-1185">Reference proteome</keyword>
<dbReference type="Proteomes" id="UP000799324">
    <property type="component" value="Unassembled WGS sequence"/>
</dbReference>
<organism evidence="2 3">
    <name type="scientific">Lophiostoma macrostomum CBS 122681</name>
    <dbReference type="NCBI Taxonomy" id="1314788"/>
    <lineage>
        <taxon>Eukaryota</taxon>
        <taxon>Fungi</taxon>
        <taxon>Dikarya</taxon>
        <taxon>Ascomycota</taxon>
        <taxon>Pezizomycotina</taxon>
        <taxon>Dothideomycetes</taxon>
        <taxon>Pleosporomycetidae</taxon>
        <taxon>Pleosporales</taxon>
        <taxon>Lophiostomataceae</taxon>
        <taxon>Lophiostoma</taxon>
    </lineage>
</organism>
<reference evidence="2" key="1">
    <citation type="journal article" date="2020" name="Stud. Mycol.">
        <title>101 Dothideomycetes genomes: a test case for predicting lifestyles and emergence of pathogens.</title>
        <authorList>
            <person name="Haridas S."/>
            <person name="Albert R."/>
            <person name="Binder M."/>
            <person name="Bloem J."/>
            <person name="Labutti K."/>
            <person name="Salamov A."/>
            <person name="Andreopoulos B."/>
            <person name="Baker S."/>
            <person name="Barry K."/>
            <person name="Bills G."/>
            <person name="Bluhm B."/>
            <person name="Cannon C."/>
            <person name="Castanera R."/>
            <person name="Culley D."/>
            <person name="Daum C."/>
            <person name="Ezra D."/>
            <person name="Gonzalez J."/>
            <person name="Henrissat B."/>
            <person name="Kuo A."/>
            <person name="Liang C."/>
            <person name="Lipzen A."/>
            <person name="Lutzoni F."/>
            <person name="Magnuson J."/>
            <person name="Mondo S."/>
            <person name="Nolan M."/>
            <person name="Ohm R."/>
            <person name="Pangilinan J."/>
            <person name="Park H.-J."/>
            <person name="Ramirez L."/>
            <person name="Alfaro M."/>
            <person name="Sun H."/>
            <person name="Tritt A."/>
            <person name="Yoshinaga Y."/>
            <person name="Zwiers L.-H."/>
            <person name="Turgeon B."/>
            <person name="Goodwin S."/>
            <person name="Spatafora J."/>
            <person name="Crous P."/>
            <person name="Grigoriev I."/>
        </authorList>
    </citation>
    <scope>NUCLEOTIDE SEQUENCE</scope>
    <source>
        <strain evidence="2">CBS 122681</strain>
    </source>
</reference>
<feature type="compositionally biased region" description="Basic residues" evidence="1">
    <location>
        <begin position="483"/>
        <end position="499"/>
    </location>
</feature>
<protein>
    <submittedName>
        <fullName evidence="2">Uncharacterized protein</fullName>
    </submittedName>
</protein>
<feature type="compositionally biased region" description="Pro residues" evidence="1">
    <location>
        <begin position="337"/>
        <end position="380"/>
    </location>
</feature>
<evidence type="ECO:0000313" key="2">
    <source>
        <dbReference type="EMBL" id="KAF2661165.1"/>
    </source>
</evidence>
<dbReference type="EMBL" id="MU004295">
    <property type="protein sequence ID" value="KAF2661165.1"/>
    <property type="molecule type" value="Genomic_DNA"/>
</dbReference>
<feature type="compositionally biased region" description="Basic and acidic residues" evidence="1">
    <location>
        <begin position="238"/>
        <end position="257"/>
    </location>
</feature>
<feature type="region of interest" description="Disordered" evidence="1">
    <location>
        <begin position="326"/>
        <end position="507"/>
    </location>
</feature>
<feature type="region of interest" description="Disordered" evidence="1">
    <location>
        <begin position="67"/>
        <end position="103"/>
    </location>
</feature>
<dbReference type="AlphaFoldDB" id="A0A6A6TM82"/>
<accession>A0A6A6TM82</accession>
<feature type="region of interest" description="Disordered" evidence="1">
    <location>
        <begin position="125"/>
        <end position="144"/>
    </location>
</feature>
<evidence type="ECO:0000313" key="3">
    <source>
        <dbReference type="Proteomes" id="UP000799324"/>
    </source>
</evidence>
<name>A0A6A6TM82_9PLEO</name>
<proteinExistence type="predicted"/>